<protein>
    <recommendedName>
        <fullName evidence="2">DUF6533 domain-containing protein</fullName>
    </recommendedName>
</protein>
<dbReference type="AlphaFoldDB" id="A0A9P7A0C2"/>
<keyword evidence="4" id="KW-1185">Reference proteome</keyword>
<dbReference type="Proteomes" id="UP000714275">
    <property type="component" value="Unassembled WGS sequence"/>
</dbReference>
<feature type="domain" description="DUF6533" evidence="2">
    <location>
        <begin position="12"/>
        <end position="72"/>
    </location>
</feature>
<dbReference type="OrthoDB" id="2660482at2759"/>
<evidence type="ECO:0000256" key="1">
    <source>
        <dbReference type="SAM" id="Phobius"/>
    </source>
</evidence>
<feature type="transmembrane region" description="Helical" evidence="1">
    <location>
        <begin position="62"/>
        <end position="80"/>
    </location>
</feature>
<feature type="transmembrane region" description="Helical" evidence="1">
    <location>
        <begin position="209"/>
        <end position="233"/>
    </location>
</feature>
<comment type="caution">
    <text evidence="3">The sequence shown here is derived from an EMBL/GenBank/DDBJ whole genome shotgun (WGS) entry which is preliminary data.</text>
</comment>
<feature type="transmembrane region" description="Helical" evidence="1">
    <location>
        <begin position="117"/>
        <end position="135"/>
    </location>
</feature>
<keyword evidence="1" id="KW-1133">Transmembrane helix</keyword>
<gene>
    <name evidence="3" type="ORF">EV702DRAFT_1195641</name>
</gene>
<dbReference type="EMBL" id="JABBWD010000013">
    <property type="protein sequence ID" value="KAG1779126.1"/>
    <property type="molecule type" value="Genomic_DNA"/>
</dbReference>
<dbReference type="Pfam" id="PF20151">
    <property type="entry name" value="DUF6533"/>
    <property type="match status" value="1"/>
</dbReference>
<sequence>MPRSNLGCGLPVASFAAVVYDWILTFGQEFELIWVSRVPPSEEKRDDIIDLGQRQRWSLMSILYLAVRYAVMPYAITIMLSSTVYFALNWITISVTTMLCVITITRLHAMYQQSRKMLICLIVIAASIMITSGVVGEMVNTHVSGEELILSGTYMCTYDMGTSELLITMIWILNIIWEVLALCLALWVSVKHFRERSRSSAGRTVGDCFAVLIKTHMLYFASFVVVSCFNAGYLSPSLANSSSTVAEVYYGVLEIMSFTQMFVLGPRLVLSVREFNAKLVAGSDVRTSMTTIAFQELVHESTGSSSIAMETLSVG</sequence>
<evidence type="ECO:0000259" key="2">
    <source>
        <dbReference type="Pfam" id="PF20151"/>
    </source>
</evidence>
<evidence type="ECO:0000313" key="3">
    <source>
        <dbReference type="EMBL" id="KAG1779126.1"/>
    </source>
</evidence>
<feature type="transmembrane region" description="Helical" evidence="1">
    <location>
        <begin position="248"/>
        <end position="270"/>
    </location>
</feature>
<feature type="transmembrane region" description="Helical" evidence="1">
    <location>
        <begin position="165"/>
        <end position="188"/>
    </location>
</feature>
<organism evidence="3 4">
    <name type="scientific">Suillus placidus</name>
    <dbReference type="NCBI Taxonomy" id="48579"/>
    <lineage>
        <taxon>Eukaryota</taxon>
        <taxon>Fungi</taxon>
        <taxon>Dikarya</taxon>
        <taxon>Basidiomycota</taxon>
        <taxon>Agaricomycotina</taxon>
        <taxon>Agaricomycetes</taxon>
        <taxon>Agaricomycetidae</taxon>
        <taxon>Boletales</taxon>
        <taxon>Suillineae</taxon>
        <taxon>Suillaceae</taxon>
        <taxon>Suillus</taxon>
    </lineage>
</organism>
<name>A0A9P7A0C2_9AGAM</name>
<dbReference type="InterPro" id="IPR045340">
    <property type="entry name" value="DUF6533"/>
</dbReference>
<proteinExistence type="predicted"/>
<accession>A0A9P7A0C2</accession>
<keyword evidence="1" id="KW-0812">Transmembrane</keyword>
<evidence type="ECO:0000313" key="4">
    <source>
        <dbReference type="Proteomes" id="UP000714275"/>
    </source>
</evidence>
<reference evidence="3" key="1">
    <citation type="journal article" date="2020" name="New Phytol.">
        <title>Comparative genomics reveals dynamic genome evolution in host specialist ectomycorrhizal fungi.</title>
        <authorList>
            <person name="Lofgren L.A."/>
            <person name="Nguyen N.H."/>
            <person name="Vilgalys R."/>
            <person name="Ruytinx J."/>
            <person name="Liao H.L."/>
            <person name="Branco S."/>
            <person name="Kuo A."/>
            <person name="LaButti K."/>
            <person name="Lipzen A."/>
            <person name="Andreopoulos W."/>
            <person name="Pangilinan J."/>
            <person name="Riley R."/>
            <person name="Hundley H."/>
            <person name="Na H."/>
            <person name="Barry K."/>
            <person name="Grigoriev I.V."/>
            <person name="Stajich J.E."/>
            <person name="Kennedy P.G."/>
        </authorList>
    </citation>
    <scope>NUCLEOTIDE SEQUENCE</scope>
    <source>
        <strain evidence="3">DOB743</strain>
    </source>
</reference>
<keyword evidence="1" id="KW-0472">Membrane</keyword>
<feature type="transmembrane region" description="Helical" evidence="1">
    <location>
        <begin position="86"/>
        <end position="105"/>
    </location>
</feature>